<feature type="region of interest" description="Disordered" evidence="7">
    <location>
        <begin position="132"/>
        <end position="151"/>
    </location>
</feature>
<dbReference type="AlphaFoldDB" id="T1HYT2"/>
<dbReference type="eggNOG" id="KOG0536">
    <property type="taxonomic scope" value="Eukaryota"/>
</dbReference>
<dbReference type="EnsemblMetazoa" id="RPRC009202-RA">
    <property type="protein sequence ID" value="RPRC009202-PA"/>
    <property type="gene ID" value="RPRC009202"/>
</dbReference>
<dbReference type="InterPro" id="IPR017938">
    <property type="entry name" value="Riboflavin_synthase-like_b-brl"/>
</dbReference>
<dbReference type="Gene3D" id="3.40.50.80">
    <property type="entry name" value="Nucleotide-binding domain of ferredoxin-NADP reductase (FNR) module"/>
    <property type="match status" value="1"/>
</dbReference>
<keyword evidence="5 6" id="KW-0408">Iron</keyword>
<dbReference type="Pfam" id="PF00173">
    <property type="entry name" value="Cyt-b5"/>
    <property type="match status" value="1"/>
</dbReference>
<dbReference type="VEuPathDB" id="VectorBase:RPRC009202"/>
<comment type="similarity">
    <text evidence="1">Belongs to the flavoprotein pyridine nucleotide cytochrome reductase family.</text>
</comment>
<dbReference type="PROSITE" id="PS50255">
    <property type="entry name" value="CYTOCHROME_B5_2"/>
    <property type="match status" value="1"/>
</dbReference>
<reference evidence="8" key="1">
    <citation type="submission" date="2015-05" db="UniProtKB">
        <authorList>
            <consortium name="EnsemblMetazoa"/>
        </authorList>
    </citation>
    <scope>IDENTIFICATION</scope>
</reference>
<dbReference type="GO" id="GO:0004128">
    <property type="term" value="F:cytochrome-b5 reductase activity, acting on NAD(P)H"/>
    <property type="evidence" value="ECO:0007669"/>
    <property type="project" value="TreeGrafter"/>
</dbReference>
<dbReference type="PROSITE" id="PS51384">
    <property type="entry name" value="FAD_FR"/>
    <property type="match status" value="1"/>
</dbReference>
<dbReference type="EMBL" id="ACPB03009781">
    <property type="status" value="NOT_ANNOTATED_CDS"/>
    <property type="molecule type" value="Genomic_DNA"/>
</dbReference>
<dbReference type="SUPFAM" id="SSF52343">
    <property type="entry name" value="Ferredoxin reductase-like, C-terminal NADP-linked domain"/>
    <property type="match status" value="1"/>
</dbReference>
<dbReference type="PROSITE" id="PS00191">
    <property type="entry name" value="CYTOCHROME_B5_1"/>
    <property type="match status" value="1"/>
</dbReference>
<dbReference type="InterPro" id="IPR001199">
    <property type="entry name" value="Cyt_B5-like_heme/steroid-bd"/>
</dbReference>
<accession>T1HYT2</accession>
<name>T1HYT2_RHOPR</name>
<keyword evidence="9" id="KW-1185">Reference proteome</keyword>
<dbReference type="GO" id="GO:0020037">
    <property type="term" value="F:heme binding"/>
    <property type="evidence" value="ECO:0007669"/>
    <property type="project" value="UniProtKB-UniRule"/>
</dbReference>
<evidence type="ECO:0000256" key="7">
    <source>
        <dbReference type="SAM" id="MobiDB-lite"/>
    </source>
</evidence>
<comment type="similarity">
    <text evidence="6">Belongs to the cytochrome b5 family.</text>
</comment>
<evidence type="ECO:0000256" key="2">
    <source>
        <dbReference type="ARBA" id="ARBA00022617"/>
    </source>
</evidence>
<dbReference type="InterPro" id="IPR008333">
    <property type="entry name" value="Cbr1-like_FAD-bd_dom"/>
</dbReference>
<organism evidence="8 9">
    <name type="scientific">Rhodnius prolixus</name>
    <name type="common">Triatomid bug</name>
    <dbReference type="NCBI Taxonomy" id="13249"/>
    <lineage>
        <taxon>Eukaryota</taxon>
        <taxon>Metazoa</taxon>
        <taxon>Ecdysozoa</taxon>
        <taxon>Arthropoda</taxon>
        <taxon>Hexapoda</taxon>
        <taxon>Insecta</taxon>
        <taxon>Pterygota</taxon>
        <taxon>Neoptera</taxon>
        <taxon>Paraneoptera</taxon>
        <taxon>Hemiptera</taxon>
        <taxon>Heteroptera</taxon>
        <taxon>Panheteroptera</taxon>
        <taxon>Cimicomorpha</taxon>
        <taxon>Reduviidae</taxon>
        <taxon>Triatominae</taxon>
        <taxon>Rhodnius</taxon>
    </lineage>
</organism>
<evidence type="ECO:0000256" key="5">
    <source>
        <dbReference type="ARBA" id="ARBA00023004"/>
    </source>
</evidence>
<keyword evidence="3 6" id="KW-0479">Metal-binding</keyword>
<dbReference type="STRING" id="13249.T1HYT2"/>
<evidence type="ECO:0000256" key="4">
    <source>
        <dbReference type="ARBA" id="ARBA00023002"/>
    </source>
</evidence>
<dbReference type="InterPro" id="IPR051872">
    <property type="entry name" value="Cytochrome_b5/Flavoprotein_Rdt"/>
</dbReference>
<evidence type="ECO:0000313" key="9">
    <source>
        <dbReference type="Proteomes" id="UP000015103"/>
    </source>
</evidence>
<dbReference type="InterPro" id="IPR017927">
    <property type="entry name" value="FAD-bd_FR_type"/>
</dbReference>
<dbReference type="Pfam" id="PF00970">
    <property type="entry name" value="FAD_binding_6"/>
    <property type="match status" value="1"/>
</dbReference>
<dbReference type="GO" id="GO:0046872">
    <property type="term" value="F:metal ion binding"/>
    <property type="evidence" value="ECO:0007669"/>
    <property type="project" value="UniProtKB-UniRule"/>
</dbReference>
<dbReference type="SUPFAM" id="SSF55856">
    <property type="entry name" value="Cytochrome b5-like heme/steroid binding domain"/>
    <property type="match status" value="1"/>
</dbReference>
<evidence type="ECO:0008006" key="10">
    <source>
        <dbReference type="Google" id="ProtNLM"/>
    </source>
</evidence>
<keyword evidence="4" id="KW-0560">Oxidoreductase</keyword>
<evidence type="ECO:0000256" key="1">
    <source>
        <dbReference type="ARBA" id="ARBA00006105"/>
    </source>
</evidence>
<dbReference type="FunFam" id="3.10.120.10:FF:000001">
    <property type="entry name" value="Cytochrome b5 reductase 4"/>
    <property type="match status" value="1"/>
</dbReference>
<dbReference type="PANTHER" id="PTHR46237">
    <property type="entry name" value="CYTOCHROME B5 REDUCTASE 4 FAMILY MEMBER"/>
    <property type="match status" value="1"/>
</dbReference>
<dbReference type="InterPro" id="IPR036400">
    <property type="entry name" value="Cyt_B5-like_heme/steroid_sf"/>
</dbReference>
<dbReference type="InterPro" id="IPR018506">
    <property type="entry name" value="Cyt_B5_heme-BS"/>
</dbReference>
<evidence type="ECO:0000256" key="6">
    <source>
        <dbReference type="RuleBase" id="RU362121"/>
    </source>
</evidence>
<sequence length="463" mass="51931">MANSSGSATGNPRNKIALQPGHSLMDWIRLGNSGVDLSGTGGVPQRVTREQLANHKSKDNAWICLRGNVYNITRYLDFHPGGVEELLRGAGIDATTLFNQVHSWVNFESILQKCLVGPLVSGVDEDVFAIPGGSKKSKKNSNPPKTKSPSEDVIKFDWTQQQKFVTFYIYLKEPLYVKNIPSNELWSLVNGTWVRWSLPSTLNWPPIIVLPTNDMKKIEIKLDKSDDNNGSSMWQKIPHLIPVSNKEYPCGFSQLSVKNITQVNHNVYTVTLEYVEKVFYYVPIGHHIILNATIKGQVVERQYTPITNLVSQSSFPAGITLMVKSYPDGIFSSWLTSRKGNEIVNVSEPTGGFSVTFIAECTHLILIAAGTGFTPMVRIINWALQPQKKFSAEHILSEAETSWKGKRGWVTLQLLQTVLPDFTNAVPLPYYVCICGPISFTQLTERYLQDMNYTTDNYFCFRG</sequence>
<dbReference type="Proteomes" id="UP000015103">
    <property type="component" value="Unassembled WGS sequence"/>
</dbReference>
<evidence type="ECO:0000256" key="3">
    <source>
        <dbReference type="ARBA" id="ARBA00022723"/>
    </source>
</evidence>
<dbReference type="HOGENOM" id="CLU_003827_0_2_1"/>
<dbReference type="Gene3D" id="2.40.30.10">
    <property type="entry name" value="Translation factors"/>
    <property type="match status" value="1"/>
</dbReference>
<proteinExistence type="inferred from homology"/>
<dbReference type="SUPFAM" id="SSF63380">
    <property type="entry name" value="Riboflavin synthase domain-like"/>
    <property type="match status" value="1"/>
</dbReference>
<dbReference type="PANTHER" id="PTHR46237:SF1">
    <property type="entry name" value="CYTOCHROME B5 REDUCTASE 4"/>
    <property type="match status" value="1"/>
</dbReference>
<dbReference type="CDD" id="cd06183">
    <property type="entry name" value="cyt_b5_reduct_like"/>
    <property type="match status" value="1"/>
</dbReference>
<dbReference type="eggNOG" id="KOG0534">
    <property type="taxonomic scope" value="Eukaryota"/>
</dbReference>
<dbReference type="SMART" id="SM01117">
    <property type="entry name" value="Cyt-b5"/>
    <property type="match status" value="1"/>
</dbReference>
<protein>
    <recommendedName>
        <fullName evidence="10">Cytochrome-b5 reductase</fullName>
    </recommendedName>
</protein>
<dbReference type="Gene3D" id="3.10.120.10">
    <property type="entry name" value="Cytochrome b5-like heme/steroid binding domain"/>
    <property type="match status" value="1"/>
</dbReference>
<dbReference type="GO" id="GO:0005783">
    <property type="term" value="C:endoplasmic reticulum"/>
    <property type="evidence" value="ECO:0007669"/>
    <property type="project" value="TreeGrafter"/>
</dbReference>
<evidence type="ECO:0000313" key="8">
    <source>
        <dbReference type="EnsemblMetazoa" id="RPRC009202-PA"/>
    </source>
</evidence>
<dbReference type="InParanoid" id="T1HYT2"/>
<keyword evidence="2 6" id="KW-0349">Heme</keyword>
<dbReference type="FunCoup" id="T1HYT2">
    <property type="interactions" value="1244"/>
</dbReference>
<dbReference type="PRINTS" id="PR00406">
    <property type="entry name" value="CYTB5RDTASE"/>
</dbReference>
<dbReference type="GO" id="GO:0006801">
    <property type="term" value="P:superoxide metabolic process"/>
    <property type="evidence" value="ECO:0007669"/>
    <property type="project" value="TreeGrafter"/>
</dbReference>
<dbReference type="InterPro" id="IPR039261">
    <property type="entry name" value="FNR_nucleotide-bd"/>
</dbReference>
<dbReference type="OMA" id="FWKGFAV"/>